<dbReference type="FunFam" id="1.25.40.10:FF:000682">
    <property type="entry name" value="Pentatricopeptide repeat-containing protein At3g16610"/>
    <property type="match status" value="1"/>
</dbReference>
<dbReference type="InterPro" id="IPR002885">
    <property type="entry name" value="PPR_rpt"/>
</dbReference>
<evidence type="ECO:0000256" key="1">
    <source>
        <dbReference type="ARBA" id="ARBA00006643"/>
    </source>
</evidence>
<accession>A0A6P8BUJ3</accession>
<dbReference type="Pfam" id="PF14432">
    <property type="entry name" value="DYW_deaminase"/>
    <property type="match status" value="1"/>
</dbReference>
<dbReference type="AlphaFoldDB" id="A0A6P8BUJ3"/>
<dbReference type="InterPro" id="IPR046960">
    <property type="entry name" value="PPR_At4g14850-like_plant"/>
</dbReference>
<dbReference type="InterPro" id="IPR032867">
    <property type="entry name" value="DYW_dom"/>
</dbReference>
<dbReference type="FunFam" id="1.25.40.10:FF:000073">
    <property type="entry name" value="Pentatricopeptide repeat-containing protein chloroplastic"/>
    <property type="match status" value="1"/>
</dbReference>
<dbReference type="NCBIfam" id="TIGR00756">
    <property type="entry name" value="PPR"/>
    <property type="match status" value="7"/>
</dbReference>
<evidence type="ECO:0000256" key="2">
    <source>
        <dbReference type="ARBA" id="ARBA00022737"/>
    </source>
</evidence>
<dbReference type="OrthoDB" id="185373at2759"/>
<dbReference type="FunFam" id="1.25.40.10:FF:000436">
    <property type="entry name" value="Pentatricopeptide repeat-containing protein At5g39350 family"/>
    <property type="match status" value="1"/>
</dbReference>
<sequence length="1002" mass="110518">MSGALSIRRRLFHSLPVASAASASSPLHSSLPPLPQCKDLRSLLRLHAHLIVSGRSRDRASLTHLINSYSHLQRCDLSFSVFSSTPNPAVILWNSMIRAYTRSNQHAMALHLYRSMLRDGLEPDKYTFTFVLKACTGACDLQEGLLVHKEVACRGLESDVFIGTGLLDMYCKVGEFETARKLFDGLPQRDVVAWNAIIAGASQGSDPSEALVLFRSMQSGQAGPNAVSLLNLFPAISRLGDTDSCRCIHGYVIRRNFGTEVSNGLIDTYSKCRDVGSARRVFDRILGQDVVSCGTMMSGYAYNGRFSEVLELFETMKMAKVEMNKVSILSALLAAGESGVVEIGKGIYQCAIEQGIDSDVTVATALMTMYAKCGEMDRAEKLFLELEGRDLVAWSALIAAFVQSGYPEKALTCFRDMQKENVRPNRVTLISILPACAELSFLRHGQSIHCYLMKADMEGDNTTGTALVSMYIKCRQSNHAATIFNRMPGKDIVTWNALINGFIQIGDPYSAIQTFQKLWVSGLCPDAGTLVGLIPAVALLNNLNEGTCIHGLTIKSGFESDCHVRNALTDMYFKCGSLSSALYLFKASKPSSTKDVVSWNVMIAGYLQSGDAKESLRAFHGMRLESVWPNAISFASVLPAAAHLASLREGMTLHACVTKMGFESVIEIGNSLIGMYAKCGRVDFSKKFFHEMEHRDTVSWNVMLAGYAIHGQGNQAVSLFKLMQESHVKIDSVSYVSVLSACRHAGLIEEGRRIFHSMSENRLEPNSEHYACMVDLVGRAGLFDEALQLIREMPMGPDAGVWGALLGACRMHSNVKLGELALNHLVELEPANPAHYVVLSTIYARSGRWADAGKARLKLSEIGLKKTPGCSWLEVKSKVHAFMVGDQVNPQIERMQLLWNSLLEKMEKLGYVPDRSCVLQNVEEEDKEQFLHGHSERLAITFALLNTEPGSTIQIAKNLRVCVDCHTVTKFIAKITGRRIIVRDASRFHHFEDGICSCGDYW</sequence>
<dbReference type="PROSITE" id="PS51375">
    <property type="entry name" value="PPR"/>
    <property type="match status" value="8"/>
</dbReference>
<dbReference type="GO" id="GO:0003723">
    <property type="term" value="F:RNA binding"/>
    <property type="evidence" value="ECO:0007669"/>
    <property type="project" value="InterPro"/>
</dbReference>
<protein>
    <submittedName>
        <fullName evidence="6">LOW QUALITY PROTEIN: pentatricopeptide repeat-containing protein At2g39620-like</fullName>
    </submittedName>
</protein>
<dbReference type="PANTHER" id="PTHR47926:SF347">
    <property type="entry name" value="PENTATRICOPEPTIDE REPEAT-CONTAINING PROTEIN"/>
    <property type="match status" value="1"/>
</dbReference>
<dbReference type="Pfam" id="PF20431">
    <property type="entry name" value="E_motif"/>
    <property type="match status" value="1"/>
</dbReference>
<feature type="repeat" description="PPR" evidence="3">
    <location>
        <begin position="89"/>
        <end position="123"/>
    </location>
</feature>
<dbReference type="InterPro" id="IPR011990">
    <property type="entry name" value="TPR-like_helical_dom_sf"/>
</dbReference>
<feature type="repeat" description="PPR" evidence="3">
    <location>
        <begin position="190"/>
        <end position="224"/>
    </location>
</feature>
<dbReference type="Pfam" id="PF13041">
    <property type="entry name" value="PPR_2"/>
    <property type="match status" value="3"/>
</dbReference>
<keyword evidence="5" id="KW-1185">Reference proteome</keyword>
<dbReference type="InterPro" id="IPR046848">
    <property type="entry name" value="E_motif"/>
</dbReference>
<name>A0A6P8BUJ3_PUNGR</name>
<feature type="repeat" description="PPR" evidence="3">
    <location>
        <begin position="289"/>
        <end position="323"/>
    </location>
</feature>
<feature type="repeat" description="PPR" evidence="3">
    <location>
        <begin position="390"/>
        <end position="424"/>
    </location>
</feature>
<dbReference type="RefSeq" id="XP_031373118.1">
    <property type="nucleotide sequence ID" value="XM_031517258.1"/>
</dbReference>
<evidence type="ECO:0000259" key="4">
    <source>
        <dbReference type="Pfam" id="PF14432"/>
    </source>
</evidence>
<dbReference type="Pfam" id="PF01535">
    <property type="entry name" value="PPR"/>
    <property type="match status" value="7"/>
</dbReference>
<reference evidence="5" key="1">
    <citation type="journal article" date="2020" name="Plant Biotechnol. J.">
        <title>The pomegranate (Punica granatum L.) draft genome dissects genetic divergence between soft- and hard-seeded cultivars.</title>
        <authorList>
            <person name="Luo X."/>
            <person name="Li H."/>
            <person name="Wu Z."/>
            <person name="Yao W."/>
            <person name="Zhao P."/>
            <person name="Cao D."/>
            <person name="Yu H."/>
            <person name="Li K."/>
            <person name="Poudel K."/>
            <person name="Zhao D."/>
            <person name="Zhang F."/>
            <person name="Xia X."/>
            <person name="Chen L."/>
            <person name="Wang Q."/>
            <person name="Jing D."/>
            <person name="Cao S."/>
        </authorList>
    </citation>
    <scope>NUCLEOTIDE SEQUENCE [LARGE SCALE GENOMIC DNA]</scope>
    <source>
        <strain evidence="5">cv. Tunisia</strain>
    </source>
</reference>
<reference evidence="6" key="2">
    <citation type="submission" date="2025-08" db="UniProtKB">
        <authorList>
            <consortium name="RefSeq"/>
        </authorList>
    </citation>
    <scope>IDENTIFICATION</scope>
    <source>
        <tissue evidence="6">Leaf</tissue>
    </source>
</reference>
<dbReference type="GeneID" id="116188108"/>
<evidence type="ECO:0000313" key="5">
    <source>
        <dbReference type="Proteomes" id="UP000515151"/>
    </source>
</evidence>
<feature type="repeat" description="PPR" evidence="3">
    <location>
        <begin position="595"/>
        <end position="629"/>
    </location>
</feature>
<gene>
    <name evidence="6" type="primary">LOC116188108</name>
</gene>
<dbReference type="GO" id="GO:0008270">
    <property type="term" value="F:zinc ion binding"/>
    <property type="evidence" value="ECO:0007669"/>
    <property type="project" value="InterPro"/>
</dbReference>
<proteinExistence type="inferred from homology"/>
<feature type="domain" description="DYW" evidence="4">
    <location>
        <begin position="910"/>
        <end position="1002"/>
    </location>
</feature>
<feature type="repeat" description="PPR" evidence="3">
    <location>
        <begin position="491"/>
        <end position="525"/>
    </location>
</feature>
<comment type="similarity">
    <text evidence="1">Belongs to the PPR family. PCMP-H subfamily.</text>
</comment>
<dbReference type="GO" id="GO:0009451">
    <property type="term" value="P:RNA modification"/>
    <property type="evidence" value="ECO:0007669"/>
    <property type="project" value="InterPro"/>
</dbReference>
<dbReference type="Proteomes" id="UP000515151">
    <property type="component" value="Chromosome 8"/>
</dbReference>
<evidence type="ECO:0000313" key="6">
    <source>
        <dbReference type="RefSeq" id="XP_031373118.1"/>
    </source>
</evidence>
<feature type="repeat" description="PPR" evidence="3">
    <location>
        <begin position="696"/>
        <end position="730"/>
    </location>
</feature>
<dbReference type="SUPFAM" id="SSF48452">
    <property type="entry name" value="TPR-like"/>
    <property type="match status" value="2"/>
</dbReference>
<evidence type="ECO:0000256" key="3">
    <source>
        <dbReference type="PROSITE-ProRule" id="PRU00708"/>
    </source>
</evidence>
<dbReference type="FunFam" id="1.25.40.10:FF:000031">
    <property type="entry name" value="Pentatricopeptide repeat-containing protein mitochondrial"/>
    <property type="match status" value="1"/>
</dbReference>
<keyword evidence="2" id="KW-0677">Repeat</keyword>
<dbReference type="FunFam" id="1.25.40.10:FF:000366">
    <property type="entry name" value="Pentatricopeptide (PPR) repeat-containing protein"/>
    <property type="match status" value="1"/>
</dbReference>
<dbReference type="PANTHER" id="PTHR47926">
    <property type="entry name" value="PENTATRICOPEPTIDE REPEAT-CONTAINING PROTEIN"/>
    <property type="match status" value="1"/>
</dbReference>
<organism evidence="5 6">
    <name type="scientific">Punica granatum</name>
    <name type="common">Pomegranate</name>
    <dbReference type="NCBI Taxonomy" id="22663"/>
    <lineage>
        <taxon>Eukaryota</taxon>
        <taxon>Viridiplantae</taxon>
        <taxon>Streptophyta</taxon>
        <taxon>Embryophyta</taxon>
        <taxon>Tracheophyta</taxon>
        <taxon>Spermatophyta</taxon>
        <taxon>Magnoliopsida</taxon>
        <taxon>eudicotyledons</taxon>
        <taxon>Gunneridae</taxon>
        <taxon>Pentapetalae</taxon>
        <taxon>rosids</taxon>
        <taxon>malvids</taxon>
        <taxon>Myrtales</taxon>
        <taxon>Lythraceae</taxon>
        <taxon>Punica</taxon>
    </lineage>
</organism>
<feature type="repeat" description="PPR" evidence="3">
    <location>
        <begin position="731"/>
        <end position="765"/>
    </location>
</feature>
<dbReference type="Gene3D" id="1.25.40.10">
    <property type="entry name" value="Tetratricopeptide repeat domain"/>
    <property type="match status" value="6"/>
</dbReference>